<organism evidence="2 3">
    <name type="scientific">Cocleimonas flava</name>
    <dbReference type="NCBI Taxonomy" id="634765"/>
    <lineage>
        <taxon>Bacteria</taxon>
        <taxon>Pseudomonadati</taxon>
        <taxon>Pseudomonadota</taxon>
        <taxon>Gammaproteobacteria</taxon>
        <taxon>Thiotrichales</taxon>
        <taxon>Thiotrichaceae</taxon>
        <taxon>Cocleimonas</taxon>
    </lineage>
</organism>
<evidence type="ECO:0000259" key="1">
    <source>
        <dbReference type="Pfam" id="PF09500"/>
    </source>
</evidence>
<dbReference type="AlphaFoldDB" id="A0A4R1ESJ6"/>
<dbReference type="InterPro" id="IPR029069">
    <property type="entry name" value="HotDog_dom_sf"/>
</dbReference>
<protein>
    <submittedName>
        <fullName evidence="2">Thioesterase domain-containing protein</fullName>
    </submittedName>
</protein>
<name>A0A4R1ESJ6_9GAMM</name>
<dbReference type="RefSeq" id="WP_131906284.1">
    <property type="nucleotide sequence ID" value="NZ_BAAAFU010000006.1"/>
</dbReference>
<evidence type="ECO:0000313" key="2">
    <source>
        <dbReference type="EMBL" id="TCJ84536.1"/>
    </source>
</evidence>
<gene>
    <name evidence="2" type="ORF">EV695_2493</name>
</gene>
<dbReference type="InterPro" id="IPR012660">
    <property type="entry name" value="YiiD_C"/>
</dbReference>
<feature type="domain" description="Thioesterase putative" evidence="1">
    <location>
        <begin position="13"/>
        <end position="138"/>
    </location>
</feature>
<keyword evidence="3" id="KW-1185">Reference proteome</keyword>
<dbReference type="Pfam" id="PF09500">
    <property type="entry name" value="YiiD_C"/>
    <property type="match status" value="1"/>
</dbReference>
<dbReference type="Gene3D" id="3.10.129.10">
    <property type="entry name" value="Hotdog Thioesterase"/>
    <property type="match status" value="1"/>
</dbReference>
<reference evidence="2 3" key="1">
    <citation type="submission" date="2019-03" db="EMBL/GenBank/DDBJ databases">
        <title>Genomic Encyclopedia of Type Strains, Phase IV (KMG-IV): sequencing the most valuable type-strain genomes for metagenomic binning, comparative biology and taxonomic classification.</title>
        <authorList>
            <person name="Goeker M."/>
        </authorList>
    </citation>
    <scope>NUCLEOTIDE SEQUENCE [LARGE SCALE GENOMIC DNA]</scope>
    <source>
        <strain evidence="2 3">DSM 24830</strain>
    </source>
</reference>
<dbReference type="NCBIfam" id="TIGR02447">
    <property type="entry name" value="yiiD_Cterm"/>
    <property type="match status" value="1"/>
</dbReference>
<dbReference type="EMBL" id="SMFQ01000004">
    <property type="protein sequence ID" value="TCJ84536.1"/>
    <property type="molecule type" value="Genomic_DNA"/>
</dbReference>
<proteinExistence type="predicted"/>
<dbReference type="OrthoDB" id="572024at2"/>
<dbReference type="Proteomes" id="UP000294887">
    <property type="component" value="Unassembled WGS sequence"/>
</dbReference>
<dbReference type="SUPFAM" id="SSF54637">
    <property type="entry name" value="Thioesterase/thiol ester dehydrase-isomerase"/>
    <property type="match status" value="1"/>
</dbReference>
<evidence type="ECO:0000313" key="3">
    <source>
        <dbReference type="Proteomes" id="UP000294887"/>
    </source>
</evidence>
<sequence length="151" mass="16663">MSDTSEARLRILNKIRETIPLSNAMQFSIASLEADSIVVRAPLSENFNLHGTGFAGSIYSTGILAGWALCYYNMELFEMSGDLVVGKAEIMYKSPVTDDIVCSASVNNEEREAFHQNFKDKGKSTLHLTIKIGESENAILKARYFTIASKS</sequence>
<accession>A0A4R1ESJ6</accession>
<comment type="caution">
    <text evidence="2">The sequence shown here is derived from an EMBL/GenBank/DDBJ whole genome shotgun (WGS) entry which is preliminary data.</text>
</comment>